<dbReference type="eggNOG" id="COG2172">
    <property type="taxonomic scope" value="Bacteria"/>
</dbReference>
<dbReference type="InterPro" id="IPR050267">
    <property type="entry name" value="Anti-sigma-factor_SerPK"/>
</dbReference>
<dbReference type="Proteomes" id="UP000001409">
    <property type="component" value="Chromosome"/>
</dbReference>
<dbReference type="HOGENOM" id="CLU_149864_0_0_11"/>
<sequence>MDAPQRVTRTLQGKSDLSFVDEILDGVEGLWEEAPHVTDENRMMFMLAVSEIATNLVKHNEGPVSIWVTLSADHDRLEAILQDDAEVLDINWEEIAQASDDDESGRGMALVRSVLHEFHSDGVPPGNRWTLVRNLGHS</sequence>
<feature type="domain" description="Histidine kinase/HSP90-like ATPase" evidence="2">
    <location>
        <begin position="22"/>
        <end position="130"/>
    </location>
</feature>
<evidence type="ECO:0000313" key="3">
    <source>
        <dbReference type="EMBL" id="BAC18015.1"/>
    </source>
</evidence>
<organism evidence="3 4">
    <name type="scientific">Corynebacterium efficiens (strain DSM 44549 / YS-314 / AJ 12310 / JCM 11189 / NBRC 100395)</name>
    <dbReference type="NCBI Taxonomy" id="196164"/>
    <lineage>
        <taxon>Bacteria</taxon>
        <taxon>Bacillati</taxon>
        <taxon>Actinomycetota</taxon>
        <taxon>Actinomycetes</taxon>
        <taxon>Mycobacteriales</taxon>
        <taxon>Corynebacteriaceae</taxon>
        <taxon>Corynebacterium</taxon>
    </lineage>
</organism>
<accession>Q8FQB6</accession>
<evidence type="ECO:0000259" key="2">
    <source>
        <dbReference type="Pfam" id="PF13581"/>
    </source>
</evidence>
<dbReference type="SUPFAM" id="SSF55874">
    <property type="entry name" value="ATPase domain of HSP90 chaperone/DNA topoisomerase II/histidine kinase"/>
    <property type="match status" value="1"/>
</dbReference>
<reference evidence="3 4" key="1">
    <citation type="journal article" date="2003" name="Genome Res.">
        <title>Comparative complete genome sequence analysis of the amino acid replacements responsible for the thermostability of Corynebacterium efficiens.</title>
        <authorList>
            <person name="Nishio Y."/>
            <person name="Nakamura Y."/>
            <person name="Kawarabayasi Y."/>
            <person name="Usuda Y."/>
            <person name="Kimura E."/>
            <person name="Sugimoto S."/>
            <person name="Matsui K."/>
            <person name="Yamagishi A."/>
            <person name="Kikuchi H."/>
            <person name="Ikeo K."/>
            <person name="Gojobori T."/>
        </authorList>
    </citation>
    <scope>NUCLEOTIDE SEQUENCE [LARGE SCALE GENOMIC DNA]</scope>
    <source>
        <strain evidence="4">DSM 44549 / YS-314 / AJ 12310 / JCM 11189 / NBRC 100395</strain>
    </source>
</reference>
<evidence type="ECO:0000313" key="4">
    <source>
        <dbReference type="Proteomes" id="UP000001409"/>
    </source>
</evidence>
<dbReference type="InterPro" id="IPR003594">
    <property type="entry name" value="HATPase_dom"/>
</dbReference>
<keyword evidence="1" id="KW-0723">Serine/threonine-protein kinase</keyword>
<accession>C8NMN4</accession>
<evidence type="ECO:0000256" key="1">
    <source>
        <dbReference type="ARBA" id="ARBA00022527"/>
    </source>
</evidence>
<dbReference type="KEGG" id="cef:CE1205"/>
<dbReference type="EMBL" id="BA000035">
    <property type="protein sequence ID" value="BAC18015.1"/>
    <property type="molecule type" value="Genomic_DNA"/>
</dbReference>
<dbReference type="PANTHER" id="PTHR35526">
    <property type="entry name" value="ANTI-SIGMA-F FACTOR RSBW-RELATED"/>
    <property type="match status" value="1"/>
</dbReference>
<name>Q8FQB6_COREF</name>
<dbReference type="AlphaFoldDB" id="Q8FQB6"/>
<dbReference type="Gene3D" id="3.30.565.10">
    <property type="entry name" value="Histidine kinase-like ATPase, C-terminal domain"/>
    <property type="match status" value="1"/>
</dbReference>
<keyword evidence="4" id="KW-1185">Reference proteome</keyword>
<dbReference type="Pfam" id="PF13581">
    <property type="entry name" value="HATPase_c_2"/>
    <property type="match status" value="1"/>
</dbReference>
<keyword evidence="1" id="KW-0418">Kinase</keyword>
<keyword evidence="1" id="KW-0808">Transferase</keyword>
<dbReference type="OrthoDB" id="159434at2"/>
<dbReference type="GO" id="GO:0004674">
    <property type="term" value="F:protein serine/threonine kinase activity"/>
    <property type="evidence" value="ECO:0007669"/>
    <property type="project" value="UniProtKB-KW"/>
</dbReference>
<dbReference type="STRING" id="196164.gene:10741613"/>
<protein>
    <recommendedName>
        <fullName evidence="2">Histidine kinase/HSP90-like ATPase domain-containing protein</fullName>
    </recommendedName>
</protein>
<dbReference type="CDD" id="cd16936">
    <property type="entry name" value="HATPase_RsbW-like"/>
    <property type="match status" value="1"/>
</dbReference>
<dbReference type="PANTHER" id="PTHR35526:SF3">
    <property type="entry name" value="ANTI-SIGMA-F FACTOR RSBW"/>
    <property type="match status" value="1"/>
</dbReference>
<dbReference type="InterPro" id="IPR036890">
    <property type="entry name" value="HATPase_C_sf"/>
</dbReference>
<proteinExistence type="predicted"/>